<dbReference type="InterPro" id="IPR036390">
    <property type="entry name" value="WH_DNA-bd_sf"/>
</dbReference>
<accession>A0ABT7ZPX6</accession>
<organism evidence="3 4">
    <name type="scientific">Planococcus notacanthi</name>
    <dbReference type="NCBI Taxonomy" id="3035188"/>
    <lineage>
        <taxon>Bacteria</taxon>
        <taxon>Bacillati</taxon>
        <taxon>Bacillota</taxon>
        <taxon>Bacilli</taxon>
        <taxon>Bacillales</taxon>
        <taxon>Caryophanaceae</taxon>
        <taxon>Planococcus</taxon>
    </lineage>
</organism>
<evidence type="ECO:0000256" key="1">
    <source>
        <dbReference type="ARBA" id="ARBA00038283"/>
    </source>
</evidence>
<keyword evidence="4" id="KW-1185">Reference proteome</keyword>
<dbReference type="EMBL" id="JASDCQ010000015">
    <property type="protein sequence ID" value="MDN3429198.1"/>
    <property type="molecule type" value="Genomic_DNA"/>
</dbReference>
<gene>
    <name evidence="3" type="ORF">QMA01_18030</name>
</gene>
<dbReference type="Pfam" id="PF21205">
    <property type="entry name" value="Rep3_C"/>
    <property type="match status" value="1"/>
</dbReference>
<feature type="domain" description="Initiator Rep protein WH1" evidence="2">
    <location>
        <begin position="18"/>
        <end position="155"/>
    </location>
</feature>
<comment type="similarity">
    <text evidence="1">Belongs to the initiator RepB protein family.</text>
</comment>
<sequence length="338" mass="39936">MARVNSKKALISYENSIEKSREISMSKLSQGLTLNQMQLLAYAIFSTQRNGKTEFHKADFEKKFGIEKYQTIHAKQDVQKISVLQFSIEDLDNDYFEYWNVFSSIKYKTGLFTFRWNEEFVPHILELKDKFVTTDLTITSQFKSGFSWTLYDFIKAHHGYWHKPISKDALMRLFGVADKKTYQKNTGDFKKMVLDVAIREINKYTELEVRYNVEKEGRAIVGFDLIWSNGQKLTSATKKQIKEIKNIVDIVFEDMFDYMNLDNETDRMRARDLILEIENMREFTSETISITSEKANNLIQKAVWNFRELNGLLKKNHRVLSNGSLKKVEFYNWLEERD</sequence>
<dbReference type="Pfam" id="PF01051">
    <property type="entry name" value="Rep3_N"/>
    <property type="match status" value="1"/>
</dbReference>
<dbReference type="InterPro" id="IPR000525">
    <property type="entry name" value="Initiator_Rep_WH1"/>
</dbReference>
<dbReference type="Proteomes" id="UP001225873">
    <property type="component" value="Unassembled WGS sequence"/>
</dbReference>
<evidence type="ECO:0000313" key="3">
    <source>
        <dbReference type="EMBL" id="MDN3429198.1"/>
    </source>
</evidence>
<comment type="caution">
    <text evidence="3">The sequence shown here is derived from an EMBL/GenBank/DDBJ whole genome shotgun (WGS) entry which is preliminary data.</text>
</comment>
<dbReference type="RefSeq" id="WP_290215615.1">
    <property type="nucleotide sequence ID" value="NZ_JASDCQ010000015.1"/>
</dbReference>
<name>A0ABT7ZPX6_9BACL</name>
<protein>
    <submittedName>
        <fullName evidence="3">Replication initiation protein</fullName>
    </submittedName>
</protein>
<evidence type="ECO:0000313" key="4">
    <source>
        <dbReference type="Proteomes" id="UP001225873"/>
    </source>
</evidence>
<dbReference type="InterPro" id="IPR036388">
    <property type="entry name" value="WH-like_DNA-bd_sf"/>
</dbReference>
<proteinExistence type="inferred from homology"/>
<evidence type="ECO:0000259" key="2">
    <source>
        <dbReference type="Pfam" id="PF01051"/>
    </source>
</evidence>
<dbReference type="SUPFAM" id="SSF46785">
    <property type="entry name" value="Winged helix' DNA-binding domain"/>
    <property type="match status" value="2"/>
</dbReference>
<reference evidence="3 4" key="1">
    <citation type="submission" date="2023-03" db="EMBL/GenBank/DDBJ databases">
        <authorList>
            <person name="Uniacke-Lowe S."/>
            <person name="Ross P."/>
            <person name="Hill C."/>
        </authorList>
    </citation>
    <scope>NUCLEOTIDE SEQUENCE [LARGE SCALE GENOMIC DNA]</scope>
    <source>
        <strain evidence="3 4">APC 4016</strain>
    </source>
</reference>
<dbReference type="Gene3D" id="1.10.10.10">
    <property type="entry name" value="Winged helix-like DNA-binding domain superfamily/Winged helix DNA-binding domain"/>
    <property type="match status" value="2"/>
</dbReference>